<accession>A0ABU0WCY6</accession>
<evidence type="ECO:0000256" key="1">
    <source>
        <dbReference type="SAM" id="Phobius"/>
    </source>
</evidence>
<name>A0ABU0WCY6_9PROT</name>
<gene>
    <name evidence="2" type="ORF">QSG27_04810</name>
</gene>
<feature type="transmembrane region" description="Helical" evidence="1">
    <location>
        <begin position="88"/>
        <end position="106"/>
    </location>
</feature>
<comment type="caution">
    <text evidence="2">The sequence shown here is derived from an EMBL/GenBank/DDBJ whole genome shotgun (WGS) entry which is preliminary data.</text>
</comment>
<keyword evidence="1" id="KW-1133">Transmembrane helix</keyword>
<dbReference type="Proteomes" id="UP001227317">
    <property type="component" value="Unassembled WGS sequence"/>
</dbReference>
<organism evidence="2 3">
    <name type="scientific">Azospirillum isscasi</name>
    <dbReference type="NCBI Taxonomy" id="3053926"/>
    <lineage>
        <taxon>Bacteria</taxon>
        <taxon>Pseudomonadati</taxon>
        <taxon>Pseudomonadota</taxon>
        <taxon>Alphaproteobacteria</taxon>
        <taxon>Rhodospirillales</taxon>
        <taxon>Azospirillaceae</taxon>
        <taxon>Azospirillum</taxon>
    </lineage>
</organism>
<dbReference type="EMBL" id="JAUJFI010000012">
    <property type="protein sequence ID" value="MDQ2102011.1"/>
    <property type="molecule type" value="Genomic_DNA"/>
</dbReference>
<keyword evidence="3" id="KW-1185">Reference proteome</keyword>
<feature type="transmembrane region" description="Helical" evidence="1">
    <location>
        <begin position="54"/>
        <end position="76"/>
    </location>
</feature>
<keyword evidence="1" id="KW-0472">Membrane</keyword>
<evidence type="ECO:0000313" key="3">
    <source>
        <dbReference type="Proteomes" id="UP001227317"/>
    </source>
</evidence>
<evidence type="ECO:0000313" key="2">
    <source>
        <dbReference type="EMBL" id="MDQ2102011.1"/>
    </source>
</evidence>
<proteinExistence type="predicted"/>
<reference evidence="2 3" key="1">
    <citation type="submission" date="2023-06" db="EMBL/GenBank/DDBJ databases">
        <title>Azospirillum isscasensis sp.nov, a bacterium isolated from rhizosphere soil of rice.</title>
        <authorList>
            <person name="Wang H."/>
        </authorList>
    </citation>
    <scope>NUCLEOTIDE SEQUENCE [LARGE SCALE GENOMIC DNA]</scope>
    <source>
        <strain evidence="2 3">C340-1</strain>
    </source>
</reference>
<keyword evidence="1" id="KW-0812">Transmembrane</keyword>
<dbReference type="RefSeq" id="WP_306703994.1">
    <property type="nucleotide sequence ID" value="NZ_JAUJFI010000012.1"/>
</dbReference>
<protein>
    <submittedName>
        <fullName evidence="2">Uncharacterized protein</fullName>
    </submittedName>
</protein>
<sequence>MFKKLKVVGQSQKVGAKQRPRTIHLKFISEECIYHEWTLTGTVVSVLSVSAGCAVSPITFLGGIFILMMVMLAISGQKGEVTMGTNGNLSNFVVGYLASIAATLTLSP</sequence>